<sequence>MATTNIWKKFSSLLPTNSRTVVTIISNNANGTSTAQMRDGTLLTLEGESVSPGKKALVNDSIVLYEIPTLTIFRRDV</sequence>
<dbReference type="RefSeq" id="WP_345192711.1">
    <property type="nucleotide sequence ID" value="NZ_BAABFL010000006.1"/>
</dbReference>
<evidence type="ECO:0000313" key="1">
    <source>
        <dbReference type="EMBL" id="GAA4647822.1"/>
    </source>
</evidence>
<proteinExistence type="predicted"/>
<organism evidence="1 2">
    <name type="scientific">Kistimonas scapharcae</name>
    <dbReference type="NCBI Taxonomy" id="1036133"/>
    <lineage>
        <taxon>Bacteria</taxon>
        <taxon>Pseudomonadati</taxon>
        <taxon>Pseudomonadota</taxon>
        <taxon>Gammaproteobacteria</taxon>
        <taxon>Oceanospirillales</taxon>
        <taxon>Endozoicomonadaceae</taxon>
        <taxon>Kistimonas</taxon>
    </lineage>
</organism>
<name>A0ABP8UZ72_9GAMM</name>
<comment type="caution">
    <text evidence="1">The sequence shown here is derived from an EMBL/GenBank/DDBJ whole genome shotgun (WGS) entry which is preliminary data.</text>
</comment>
<evidence type="ECO:0000313" key="2">
    <source>
        <dbReference type="Proteomes" id="UP001500604"/>
    </source>
</evidence>
<protein>
    <submittedName>
        <fullName evidence="1">Uncharacterized protein</fullName>
    </submittedName>
</protein>
<keyword evidence="2" id="KW-1185">Reference proteome</keyword>
<reference evidence="2" key="1">
    <citation type="journal article" date="2019" name="Int. J. Syst. Evol. Microbiol.">
        <title>The Global Catalogue of Microorganisms (GCM) 10K type strain sequencing project: providing services to taxonomists for standard genome sequencing and annotation.</title>
        <authorList>
            <consortium name="The Broad Institute Genomics Platform"/>
            <consortium name="The Broad Institute Genome Sequencing Center for Infectious Disease"/>
            <person name="Wu L."/>
            <person name="Ma J."/>
        </authorList>
    </citation>
    <scope>NUCLEOTIDE SEQUENCE [LARGE SCALE GENOMIC DNA]</scope>
    <source>
        <strain evidence="2">JCM 17805</strain>
    </source>
</reference>
<dbReference type="EMBL" id="BAABFL010000006">
    <property type="protein sequence ID" value="GAA4647822.1"/>
    <property type="molecule type" value="Genomic_DNA"/>
</dbReference>
<accession>A0ABP8UZ72</accession>
<dbReference type="Proteomes" id="UP001500604">
    <property type="component" value="Unassembled WGS sequence"/>
</dbReference>
<gene>
    <name evidence="1" type="ORF">GCM10023116_00840</name>
</gene>